<evidence type="ECO:0000313" key="2">
    <source>
        <dbReference type="Proteomes" id="UP000001625"/>
    </source>
</evidence>
<sequence>MGGSGQEVSGGNPCQTCGACCAHYRVSLYWGESTEAPGGIVPAELTEQVNQQMLCMKGTNSYPVRCVALRGEVGKQVSCAIYEQRPTTCREFNEYELDGSPNMRCFKLRGIIPPATIDS</sequence>
<accession>D5CTU8</accession>
<gene>
    <name evidence="1" type="ordered locus">Slit_2032</name>
</gene>
<dbReference type="Proteomes" id="UP000001625">
    <property type="component" value="Chromosome"/>
</dbReference>
<name>D5CTU8_SIDLE</name>
<dbReference type="HOGENOM" id="CLU_123885_0_0_4"/>
<keyword evidence="2" id="KW-1185">Reference proteome</keyword>
<dbReference type="OrthoDB" id="196483at2"/>
<dbReference type="STRING" id="580332.Slit_2032"/>
<reference evidence="1 2" key="1">
    <citation type="submission" date="2010-03" db="EMBL/GenBank/DDBJ databases">
        <title>Complete sequence of Sideroxydans lithotrophicus ES-1.</title>
        <authorList>
            <consortium name="US DOE Joint Genome Institute"/>
            <person name="Lucas S."/>
            <person name="Copeland A."/>
            <person name="Lapidus A."/>
            <person name="Cheng J.-F."/>
            <person name="Bruce D."/>
            <person name="Goodwin L."/>
            <person name="Pitluck S."/>
            <person name="Munk A.C."/>
            <person name="Detter J.C."/>
            <person name="Han C."/>
            <person name="Tapia R."/>
            <person name="Larimer F."/>
            <person name="Land M."/>
            <person name="Hauser L."/>
            <person name="Kyrpides N."/>
            <person name="Ivanova N."/>
            <person name="Emerson D."/>
            <person name="Woyke T."/>
        </authorList>
    </citation>
    <scope>NUCLEOTIDE SEQUENCE [LARGE SCALE GENOMIC DNA]</scope>
    <source>
        <strain evidence="1 2">ES-1</strain>
    </source>
</reference>
<dbReference type="eggNOG" id="COG0727">
    <property type="taxonomic scope" value="Bacteria"/>
</dbReference>
<dbReference type="KEGG" id="slt:Slit_2032"/>
<dbReference type="InterPro" id="IPR005358">
    <property type="entry name" value="Puta_zinc/iron-chelating_dom"/>
</dbReference>
<dbReference type="EMBL" id="CP001965">
    <property type="protein sequence ID" value="ADE12260.1"/>
    <property type="molecule type" value="Genomic_DNA"/>
</dbReference>
<evidence type="ECO:0000313" key="1">
    <source>
        <dbReference type="EMBL" id="ADE12260.1"/>
    </source>
</evidence>
<protein>
    <recommendedName>
        <fullName evidence="3">YkgJ family cysteine cluster protein</fullName>
    </recommendedName>
</protein>
<evidence type="ECO:0008006" key="3">
    <source>
        <dbReference type="Google" id="ProtNLM"/>
    </source>
</evidence>
<dbReference type="RefSeq" id="WP_013030158.1">
    <property type="nucleotide sequence ID" value="NC_013959.1"/>
</dbReference>
<dbReference type="Pfam" id="PF03692">
    <property type="entry name" value="CxxCxxCC"/>
    <property type="match status" value="1"/>
</dbReference>
<organism evidence="1 2">
    <name type="scientific">Sideroxydans lithotrophicus (strain ES-1)</name>
    <dbReference type="NCBI Taxonomy" id="580332"/>
    <lineage>
        <taxon>Bacteria</taxon>
        <taxon>Pseudomonadati</taxon>
        <taxon>Pseudomonadota</taxon>
        <taxon>Betaproteobacteria</taxon>
        <taxon>Nitrosomonadales</taxon>
        <taxon>Gallionellaceae</taxon>
        <taxon>Sideroxydans</taxon>
    </lineage>
</organism>
<dbReference type="AlphaFoldDB" id="D5CTU8"/>
<proteinExistence type="predicted"/>